<protein>
    <recommendedName>
        <fullName evidence="1">DUF218 domain-containing protein</fullName>
    </recommendedName>
</protein>
<proteinExistence type="predicted"/>
<evidence type="ECO:0000313" key="3">
    <source>
        <dbReference type="Proteomes" id="UP001190700"/>
    </source>
</evidence>
<dbReference type="InterPro" id="IPR003848">
    <property type="entry name" value="DUF218"/>
</dbReference>
<name>A0AAE0ESC3_9CHLO</name>
<sequence>MGSGYDDDLLEGIVRDAERVWEWNSGPCTPLPDTADIIFVLGSNDVRVAEHAAKLYHAGLAPLVVFSGGFGNLTEDWDRPEAEVLADAAEKAGVPRSSMLLETKATNTGENCTFTFDLLRQYFNCDKPSQLKIIAVQKPYMMRRTHACILKQWPGFLKMIKPLELCDIS</sequence>
<organism evidence="2 3">
    <name type="scientific">Cymbomonas tetramitiformis</name>
    <dbReference type="NCBI Taxonomy" id="36881"/>
    <lineage>
        <taxon>Eukaryota</taxon>
        <taxon>Viridiplantae</taxon>
        <taxon>Chlorophyta</taxon>
        <taxon>Pyramimonadophyceae</taxon>
        <taxon>Pyramimonadales</taxon>
        <taxon>Pyramimonadaceae</taxon>
        <taxon>Cymbomonas</taxon>
    </lineage>
</organism>
<dbReference type="EMBL" id="LGRX02034297">
    <property type="protein sequence ID" value="KAK3238222.1"/>
    <property type="molecule type" value="Genomic_DNA"/>
</dbReference>
<reference evidence="2 3" key="1">
    <citation type="journal article" date="2015" name="Genome Biol. Evol.">
        <title>Comparative Genomics of a Bacterivorous Green Alga Reveals Evolutionary Causalities and Consequences of Phago-Mixotrophic Mode of Nutrition.</title>
        <authorList>
            <person name="Burns J.A."/>
            <person name="Paasch A."/>
            <person name="Narechania A."/>
            <person name="Kim E."/>
        </authorList>
    </citation>
    <scope>NUCLEOTIDE SEQUENCE [LARGE SCALE GENOMIC DNA]</scope>
    <source>
        <strain evidence="2 3">PLY_AMNH</strain>
    </source>
</reference>
<gene>
    <name evidence="2" type="ORF">CYMTET_51754</name>
</gene>
<dbReference type="InterPro" id="IPR051599">
    <property type="entry name" value="Cell_Envelope_Assoc"/>
</dbReference>
<dbReference type="PANTHER" id="PTHR30336">
    <property type="entry name" value="INNER MEMBRANE PROTEIN, PROBABLE PERMEASE"/>
    <property type="match status" value="1"/>
</dbReference>
<accession>A0AAE0ESC3</accession>
<dbReference type="PANTHER" id="PTHR30336:SF20">
    <property type="entry name" value="DUF218 DOMAIN-CONTAINING PROTEIN"/>
    <property type="match status" value="1"/>
</dbReference>
<dbReference type="Proteomes" id="UP001190700">
    <property type="component" value="Unassembled WGS sequence"/>
</dbReference>
<dbReference type="Pfam" id="PF02698">
    <property type="entry name" value="DUF218"/>
    <property type="match status" value="1"/>
</dbReference>
<dbReference type="Gene3D" id="3.40.50.620">
    <property type="entry name" value="HUPs"/>
    <property type="match status" value="1"/>
</dbReference>
<dbReference type="CDD" id="cd06259">
    <property type="entry name" value="YdcF-like"/>
    <property type="match status" value="1"/>
</dbReference>
<feature type="domain" description="DUF218" evidence="1">
    <location>
        <begin position="36"/>
        <end position="152"/>
    </location>
</feature>
<keyword evidence="3" id="KW-1185">Reference proteome</keyword>
<dbReference type="AlphaFoldDB" id="A0AAE0ESC3"/>
<evidence type="ECO:0000259" key="1">
    <source>
        <dbReference type="Pfam" id="PF02698"/>
    </source>
</evidence>
<comment type="caution">
    <text evidence="2">The sequence shown here is derived from an EMBL/GenBank/DDBJ whole genome shotgun (WGS) entry which is preliminary data.</text>
</comment>
<dbReference type="InterPro" id="IPR014729">
    <property type="entry name" value="Rossmann-like_a/b/a_fold"/>
</dbReference>
<dbReference type="GO" id="GO:0005886">
    <property type="term" value="C:plasma membrane"/>
    <property type="evidence" value="ECO:0007669"/>
    <property type="project" value="TreeGrafter"/>
</dbReference>
<evidence type="ECO:0000313" key="2">
    <source>
        <dbReference type="EMBL" id="KAK3238222.1"/>
    </source>
</evidence>